<reference evidence="1" key="1">
    <citation type="submission" date="2020-05" db="EMBL/GenBank/DDBJ databases">
        <authorList>
            <person name="Delgado-Blas J."/>
        </authorList>
    </citation>
    <scope>NUCLEOTIDE SEQUENCE</scope>
    <source>
        <strain evidence="1">BB1459</strain>
    </source>
</reference>
<accession>A0A9N8D135</accession>
<protein>
    <submittedName>
        <fullName evidence="1">Uncharacterized protein</fullName>
    </submittedName>
</protein>
<evidence type="ECO:0000313" key="2">
    <source>
        <dbReference type="Proteomes" id="UP000834503"/>
    </source>
</evidence>
<comment type="caution">
    <text evidence="1">The sequence shown here is derived from an EMBL/GenBank/DDBJ whole genome shotgun (WGS) entry which is preliminary data.</text>
</comment>
<dbReference type="AlphaFoldDB" id="A0A9N8D135"/>
<gene>
    <name evidence="1" type="ORF">GHA_05909</name>
</gene>
<proteinExistence type="predicted"/>
<dbReference type="Proteomes" id="UP000834503">
    <property type="component" value="Unassembled WGS sequence"/>
</dbReference>
<organism evidence="1 2">
    <name type="scientific">Citrobacter werkmanii</name>
    <dbReference type="NCBI Taxonomy" id="67827"/>
    <lineage>
        <taxon>Bacteria</taxon>
        <taxon>Pseudomonadati</taxon>
        <taxon>Pseudomonadota</taxon>
        <taxon>Gammaproteobacteria</taxon>
        <taxon>Enterobacterales</taxon>
        <taxon>Enterobacteriaceae</taxon>
        <taxon>Citrobacter</taxon>
        <taxon>Citrobacter freundii complex</taxon>
    </lineage>
</organism>
<dbReference type="EMBL" id="CAHPQX010000113">
    <property type="protein sequence ID" value="CAB5613908.1"/>
    <property type="molecule type" value="Genomic_DNA"/>
</dbReference>
<name>A0A9N8D135_9ENTR</name>
<evidence type="ECO:0000313" key="1">
    <source>
        <dbReference type="EMBL" id="CAB5613908.1"/>
    </source>
</evidence>
<sequence length="175" mass="19515">MPSGNIIQHAIVGIMVHSPENRSTGISQAWRKLVSQQPEKAKDKFAGTCCIGHNFGWIQPGLLFQKTFQHKDRVPQRPRYNDAMKAGILIGHKVVPGDPSVITKVFAVRSGIDCSDWRNKAHSICRCHFSSTPYLCQWQRCLKINQSGISAGDSFSPQIVRFCPVQPVSGQCRNI</sequence>